<sequence length="173" mass="19442">MLPWQQKLVTTFIKSKLFILPSVFYYKAASALLDHEPKLKENTSAIVGAAIRGSSEIVQLLLDYGVNPNGICIKQRTRPLHEAVRYERWETVKILLSYGADPLMQNDKGQTAESIALQCGNEKASKFISMFKGKISRKLSQKLLISLMLVMFMMVLIAIQLVDAQHAVKAVNF</sequence>
<keyword evidence="4" id="KW-1133">Transmembrane helix</keyword>
<dbReference type="PROSITE" id="PS50297">
    <property type="entry name" value="ANK_REP_REGION"/>
    <property type="match status" value="1"/>
</dbReference>
<dbReference type="PROSITE" id="PS50088">
    <property type="entry name" value="ANK_REPEAT"/>
    <property type="match status" value="1"/>
</dbReference>
<keyword evidence="1" id="KW-0677">Repeat</keyword>
<dbReference type="InParanoid" id="A0A2R2MS09"/>
<evidence type="ECO:0000256" key="4">
    <source>
        <dbReference type="SAM" id="Phobius"/>
    </source>
</evidence>
<dbReference type="RefSeq" id="XP_023933044.1">
    <property type="nucleotide sequence ID" value="XM_024077276.1"/>
</dbReference>
<dbReference type="GO" id="GO:0005634">
    <property type="term" value="C:nucleus"/>
    <property type="evidence" value="ECO:0007669"/>
    <property type="project" value="TreeGrafter"/>
</dbReference>
<dbReference type="GeneID" id="106171335"/>
<dbReference type="InterPro" id="IPR036770">
    <property type="entry name" value="Ankyrin_rpt-contain_sf"/>
</dbReference>
<dbReference type="Gene3D" id="1.25.40.20">
    <property type="entry name" value="Ankyrin repeat-containing domain"/>
    <property type="match status" value="1"/>
</dbReference>
<keyword evidence="4" id="KW-0472">Membrane</keyword>
<keyword evidence="4" id="KW-0812">Transmembrane</keyword>
<protein>
    <submittedName>
        <fullName evidence="6">Ankyrin repeat and SOCS box protein 14-like</fullName>
    </submittedName>
</protein>
<keyword evidence="2 3" id="KW-0040">ANK repeat</keyword>
<name>A0A2R2MS09_LINAN</name>
<dbReference type="Pfam" id="PF12796">
    <property type="entry name" value="Ank_2"/>
    <property type="match status" value="1"/>
</dbReference>
<accession>A0A2R2MS09</accession>
<proteinExistence type="predicted"/>
<dbReference type="OrthoDB" id="5314041at2759"/>
<dbReference type="SMART" id="SM00248">
    <property type="entry name" value="ANK"/>
    <property type="match status" value="2"/>
</dbReference>
<dbReference type="Proteomes" id="UP000085678">
    <property type="component" value="Unplaced"/>
</dbReference>
<dbReference type="InterPro" id="IPR050776">
    <property type="entry name" value="Ank_Repeat/CDKN_Inhibitor"/>
</dbReference>
<evidence type="ECO:0000313" key="6">
    <source>
        <dbReference type="RefSeq" id="XP_023933044.1"/>
    </source>
</evidence>
<gene>
    <name evidence="6" type="primary">LOC106171335</name>
</gene>
<evidence type="ECO:0000256" key="3">
    <source>
        <dbReference type="PROSITE-ProRule" id="PRU00023"/>
    </source>
</evidence>
<keyword evidence="5" id="KW-1185">Reference proteome</keyword>
<dbReference type="InterPro" id="IPR002110">
    <property type="entry name" value="Ankyrin_rpt"/>
</dbReference>
<dbReference type="SUPFAM" id="SSF48403">
    <property type="entry name" value="Ankyrin repeat"/>
    <property type="match status" value="1"/>
</dbReference>
<dbReference type="PANTHER" id="PTHR24201">
    <property type="entry name" value="ANK_REP_REGION DOMAIN-CONTAINING PROTEIN"/>
    <property type="match status" value="1"/>
</dbReference>
<dbReference type="STRING" id="7574.A0A2R2MS09"/>
<feature type="transmembrane region" description="Helical" evidence="4">
    <location>
        <begin position="143"/>
        <end position="162"/>
    </location>
</feature>
<evidence type="ECO:0000256" key="1">
    <source>
        <dbReference type="ARBA" id="ARBA00022737"/>
    </source>
</evidence>
<organism evidence="5 6">
    <name type="scientific">Lingula anatina</name>
    <name type="common">Brachiopod</name>
    <name type="synonym">Lingula unguis</name>
    <dbReference type="NCBI Taxonomy" id="7574"/>
    <lineage>
        <taxon>Eukaryota</taxon>
        <taxon>Metazoa</taxon>
        <taxon>Spiralia</taxon>
        <taxon>Lophotrochozoa</taxon>
        <taxon>Brachiopoda</taxon>
        <taxon>Linguliformea</taxon>
        <taxon>Lingulata</taxon>
        <taxon>Lingulida</taxon>
        <taxon>Linguloidea</taxon>
        <taxon>Lingulidae</taxon>
        <taxon>Lingula</taxon>
    </lineage>
</organism>
<dbReference type="PANTHER" id="PTHR24201:SF2">
    <property type="entry name" value="ANKYRIN REPEAT DOMAIN-CONTAINING PROTEIN 42"/>
    <property type="match status" value="1"/>
</dbReference>
<reference evidence="6" key="1">
    <citation type="submission" date="2025-08" db="UniProtKB">
        <authorList>
            <consortium name="RefSeq"/>
        </authorList>
    </citation>
    <scope>IDENTIFICATION</scope>
    <source>
        <tissue evidence="6">Gonads</tissue>
    </source>
</reference>
<dbReference type="KEGG" id="lak:106171335"/>
<dbReference type="AlphaFoldDB" id="A0A2R2MS09"/>
<evidence type="ECO:0000313" key="5">
    <source>
        <dbReference type="Proteomes" id="UP000085678"/>
    </source>
</evidence>
<evidence type="ECO:0000256" key="2">
    <source>
        <dbReference type="ARBA" id="ARBA00023043"/>
    </source>
</evidence>
<feature type="repeat" description="ANK" evidence="3">
    <location>
        <begin position="75"/>
        <end position="107"/>
    </location>
</feature>